<dbReference type="InterPro" id="IPR038056">
    <property type="entry name" value="YjbR-like_sf"/>
</dbReference>
<dbReference type="Proteomes" id="UP000635885">
    <property type="component" value="Unassembled WGS sequence"/>
</dbReference>
<name>A0ABQ1N687_9BACT</name>
<comment type="caution">
    <text evidence="1">The sequence shown here is derived from an EMBL/GenBank/DDBJ whole genome shotgun (WGS) entry which is preliminary data.</text>
</comment>
<gene>
    <name evidence="1" type="ORF">GCM10010993_37110</name>
</gene>
<evidence type="ECO:0008006" key="3">
    <source>
        <dbReference type="Google" id="ProtNLM"/>
    </source>
</evidence>
<evidence type="ECO:0000313" key="1">
    <source>
        <dbReference type="EMBL" id="GGC55364.1"/>
    </source>
</evidence>
<dbReference type="PANTHER" id="PTHR35145">
    <property type="entry name" value="CYTOPLASMIC PROTEIN-RELATED"/>
    <property type="match status" value="1"/>
</dbReference>
<dbReference type="EMBL" id="BMFD01000034">
    <property type="protein sequence ID" value="GGC55364.1"/>
    <property type="molecule type" value="Genomic_DNA"/>
</dbReference>
<sequence length="117" mass="13491">MDIGFFREYCLSKAAASEETPFDINTLCFKVGGKIFAIIDIELFESVNLKCDPEYAIELRELNPAIIPGFHMNKKHWNTIFFNKGLSDKFILELVDHSYNLVFQSLPKRIKDSILLT</sequence>
<protein>
    <recommendedName>
        <fullName evidence="3">MmcQ-like protein</fullName>
    </recommendedName>
</protein>
<evidence type="ECO:0000313" key="2">
    <source>
        <dbReference type="Proteomes" id="UP000635885"/>
    </source>
</evidence>
<dbReference type="PANTHER" id="PTHR35145:SF1">
    <property type="entry name" value="CYTOPLASMIC PROTEIN"/>
    <property type="match status" value="1"/>
</dbReference>
<dbReference type="SUPFAM" id="SSF142906">
    <property type="entry name" value="YjbR-like"/>
    <property type="match status" value="1"/>
</dbReference>
<reference evidence="2" key="1">
    <citation type="journal article" date="2019" name="Int. J. Syst. Evol. Microbiol.">
        <title>The Global Catalogue of Microorganisms (GCM) 10K type strain sequencing project: providing services to taxonomists for standard genome sequencing and annotation.</title>
        <authorList>
            <consortium name="The Broad Institute Genomics Platform"/>
            <consortium name="The Broad Institute Genome Sequencing Center for Infectious Disease"/>
            <person name="Wu L."/>
            <person name="Ma J."/>
        </authorList>
    </citation>
    <scope>NUCLEOTIDE SEQUENCE [LARGE SCALE GENOMIC DNA]</scope>
    <source>
        <strain evidence="2">CGMCC 1.12479</strain>
    </source>
</reference>
<proteinExistence type="predicted"/>
<organism evidence="1 2">
    <name type="scientific">Belliella aquatica</name>
    <dbReference type="NCBI Taxonomy" id="1323734"/>
    <lineage>
        <taxon>Bacteria</taxon>
        <taxon>Pseudomonadati</taxon>
        <taxon>Bacteroidota</taxon>
        <taxon>Cytophagia</taxon>
        <taxon>Cytophagales</taxon>
        <taxon>Cyclobacteriaceae</taxon>
        <taxon>Belliella</taxon>
    </lineage>
</organism>
<dbReference type="InterPro" id="IPR007351">
    <property type="entry name" value="YjbR"/>
</dbReference>
<keyword evidence="2" id="KW-1185">Reference proteome</keyword>
<dbReference type="Gene3D" id="3.90.1150.30">
    <property type="match status" value="1"/>
</dbReference>
<dbReference type="RefSeq" id="WP_188444628.1">
    <property type="nucleotide sequence ID" value="NZ_BMFD01000034.1"/>
</dbReference>
<dbReference type="Pfam" id="PF04237">
    <property type="entry name" value="YjbR"/>
    <property type="match status" value="1"/>
</dbReference>
<accession>A0ABQ1N687</accession>
<dbReference type="InterPro" id="IPR058532">
    <property type="entry name" value="YjbR/MT2646/Rv2570-like"/>
</dbReference>